<dbReference type="NCBIfam" id="NF008726">
    <property type="entry name" value="PRK11728.1"/>
    <property type="match status" value="1"/>
</dbReference>
<evidence type="ECO:0000256" key="7">
    <source>
        <dbReference type="ARBA" id="ARBA00038878"/>
    </source>
</evidence>
<feature type="domain" description="FAD dependent oxidoreductase" evidence="9">
    <location>
        <begin position="43"/>
        <end position="441"/>
    </location>
</feature>
<comment type="similarity">
    <text evidence="6">Belongs to the L2HGDH family.</text>
</comment>
<dbReference type="Gene3D" id="3.50.50.60">
    <property type="entry name" value="FAD/NAD(P)-binding domain"/>
    <property type="match status" value="1"/>
</dbReference>
<proteinExistence type="inferred from homology"/>
<evidence type="ECO:0000256" key="5">
    <source>
        <dbReference type="ARBA" id="ARBA00036066"/>
    </source>
</evidence>
<dbReference type="SUPFAM" id="SSF51905">
    <property type="entry name" value="FAD/NAD(P)-binding domain"/>
    <property type="match status" value="1"/>
</dbReference>
<dbReference type="Pfam" id="PF01266">
    <property type="entry name" value="DAO"/>
    <property type="match status" value="1"/>
</dbReference>
<evidence type="ECO:0000256" key="6">
    <source>
        <dbReference type="ARBA" id="ARBA00037941"/>
    </source>
</evidence>
<dbReference type="GO" id="GO:0047545">
    <property type="term" value="F:(S)-2-hydroxyglutarate dehydrogenase activity"/>
    <property type="evidence" value="ECO:0007669"/>
    <property type="project" value="UniProtKB-EC"/>
</dbReference>
<evidence type="ECO:0000256" key="4">
    <source>
        <dbReference type="ARBA" id="ARBA00023002"/>
    </source>
</evidence>
<comment type="cofactor">
    <cofactor evidence="1">
        <name>FAD</name>
        <dbReference type="ChEBI" id="CHEBI:57692"/>
    </cofactor>
</comment>
<dbReference type="PANTHER" id="PTHR43104:SF2">
    <property type="entry name" value="L-2-HYDROXYGLUTARATE DEHYDROGENASE, MITOCHONDRIAL"/>
    <property type="match status" value="1"/>
</dbReference>
<dbReference type="InterPro" id="IPR036188">
    <property type="entry name" value="FAD/NAD-bd_sf"/>
</dbReference>
<dbReference type="GeneID" id="136823264"/>
<dbReference type="OrthoDB" id="498204at2759"/>
<dbReference type="RefSeq" id="XP_066935547.1">
    <property type="nucleotide sequence ID" value="XM_067079446.1"/>
</dbReference>
<evidence type="ECO:0000256" key="8">
    <source>
        <dbReference type="ARBA" id="ARBA00041137"/>
    </source>
</evidence>
<dbReference type="Gene3D" id="3.30.9.10">
    <property type="entry name" value="D-Amino Acid Oxidase, subunit A, domain 2"/>
    <property type="match status" value="1"/>
</dbReference>
<evidence type="ECO:0000313" key="10">
    <source>
        <dbReference type="EnsemblMetazoa" id="CLYHEMP010056.1"/>
    </source>
</evidence>
<protein>
    <recommendedName>
        <fullName evidence="8">L-2-hydroxyglutarate dehydrogenase, mitochondrial</fullName>
        <ecNumber evidence="7">1.1.99.2</ecNumber>
    </recommendedName>
</protein>
<evidence type="ECO:0000256" key="2">
    <source>
        <dbReference type="ARBA" id="ARBA00022630"/>
    </source>
</evidence>
<dbReference type="InterPro" id="IPR006076">
    <property type="entry name" value="FAD-dep_OxRdtase"/>
</dbReference>
<keyword evidence="2" id="KW-0285">Flavoprotein</keyword>
<evidence type="ECO:0000256" key="1">
    <source>
        <dbReference type="ARBA" id="ARBA00001974"/>
    </source>
</evidence>
<dbReference type="EC" id="1.1.99.2" evidence="7"/>
<evidence type="ECO:0000313" key="11">
    <source>
        <dbReference type="Proteomes" id="UP000594262"/>
    </source>
</evidence>
<keyword evidence="4" id="KW-0560">Oxidoreductase</keyword>
<accession>A0A7M5V2B2</accession>
<dbReference type="EnsemblMetazoa" id="CLYHEMT010056.1">
    <property type="protein sequence ID" value="CLYHEMP010056.1"/>
    <property type="gene ID" value="CLYHEMG010056"/>
</dbReference>
<organism evidence="10 11">
    <name type="scientific">Clytia hemisphaerica</name>
    <dbReference type="NCBI Taxonomy" id="252671"/>
    <lineage>
        <taxon>Eukaryota</taxon>
        <taxon>Metazoa</taxon>
        <taxon>Cnidaria</taxon>
        <taxon>Hydrozoa</taxon>
        <taxon>Hydroidolina</taxon>
        <taxon>Leptothecata</taxon>
        <taxon>Obeliida</taxon>
        <taxon>Clytiidae</taxon>
        <taxon>Clytia</taxon>
    </lineage>
</organism>
<comment type="catalytic activity">
    <reaction evidence="5">
        <text>(S)-2-hydroxyglutarate + A = 2-oxoglutarate + AH2</text>
        <dbReference type="Rhea" id="RHEA:21252"/>
        <dbReference type="ChEBI" id="CHEBI:13193"/>
        <dbReference type="ChEBI" id="CHEBI:16782"/>
        <dbReference type="ChEBI" id="CHEBI:16810"/>
        <dbReference type="ChEBI" id="CHEBI:17499"/>
        <dbReference type="EC" id="1.1.99.2"/>
    </reaction>
</comment>
<evidence type="ECO:0000256" key="3">
    <source>
        <dbReference type="ARBA" id="ARBA00022827"/>
    </source>
</evidence>
<keyword evidence="11" id="KW-1185">Reference proteome</keyword>
<keyword evidence="3" id="KW-0274">FAD</keyword>
<dbReference type="PANTHER" id="PTHR43104">
    <property type="entry name" value="L-2-HYDROXYGLUTARATE DEHYDROGENASE, MITOCHONDRIAL"/>
    <property type="match status" value="1"/>
</dbReference>
<reference evidence="10" key="1">
    <citation type="submission" date="2021-01" db="UniProtKB">
        <authorList>
            <consortium name="EnsemblMetazoa"/>
        </authorList>
    </citation>
    <scope>IDENTIFICATION</scope>
</reference>
<dbReference type="Proteomes" id="UP000594262">
    <property type="component" value="Unplaced"/>
</dbReference>
<evidence type="ECO:0000259" key="9">
    <source>
        <dbReference type="Pfam" id="PF01266"/>
    </source>
</evidence>
<name>A0A7M5V2B2_9CNID</name>
<dbReference type="AlphaFoldDB" id="A0A7M5V2B2"/>
<sequence>MNISLFNKTLNQLKGLKQSSFGVGRSLNGTISITRSFHETNYDIAIVGGGIVGLATAQELQQRNQNLKCIVLEKEDQLAYHQTGHNSGVIHAGIYYEPGSLKALLCWKGLKMMYNYCDEHNIPCKRVGKLIVALDDSQVASLQRLYDRGRSNGVEGLTLVTKDEIKQIEPYCEGVAGIFSPNTGIVDYARVARHYAKRFQSMGGMVASNYEVQDIKYRTDIKSVGVEITGKSQPPIKSRYVITCGGLQSDRIAKMTGCSSDPKIVPFRGDYLVLKPEKSHMVTTNIYPVPDQKFSFLGVHFTPRMDGSIWLGPNSILAFKREGYGLTDFNTKDFLESIAYSGFRNLLKTNWKFAARELYNGFVISKTVESAKKFIPSLTVDDFVRGPSGVRAQALHTNGSLENDFIFDTGRGAIGNHCLHVRNAPSPAATSSLAIAEMIVDKVEENWSDLKK</sequence>